<evidence type="ECO:0000313" key="1">
    <source>
        <dbReference type="EMBL" id="KAK3008323.1"/>
    </source>
</evidence>
<dbReference type="EMBL" id="JAVXUP010001764">
    <property type="protein sequence ID" value="KAK3008323.1"/>
    <property type="molecule type" value="Genomic_DNA"/>
</dbReference>
<gene>
    <name evidence="1" type="ORF">RJ639_015298</name>
</gene>
<organism evidence="1 2">
    <name type="scientific">Escallonia herrerae</name>
    <dbReference type="NCBI Taxonomy" id="1293975"/>
    <lineage>
        <taxon>Eukaryota</taxon>
        <taxon>Viridiplantae</taxon>
        <taxon>Streptophyta</taxon>
        <taxon>Embryophyta</taxon>
        <taxon>Tracheophyta</taxon>
        <taxon>Spermatophyta</taxon>
        <taxon>Magnoliopsida</taxon>
        <taxon>eudicotyledons</taxon>
        <taxon>Gunneridae</taxon>
        <taxon>Pentapetalae</taxon>
        <taxon>asterids</taxon>
        <taxon>campanulids</taxon>
        <taxon>Escalloniales</taxon>
        <taxon>Escalloniaceae</taxon>
        <taxon>Escallonia</taxon>
    </lineage>
</organism>
<sequence>MYSSTRLEAVLLSFQTSIHNFQQKSPFRTRNMAYLLGPSAFFPTASTSCSRLQEFKSGKRIESDKQLLQVISQTSEIKMIPVGAFPWQSYNEQTPTSDDSDTLAMEGLYEQLNITRDASHYLWYLTDVNIAPDEGFRRNGQSPFLTIMSAGPYLAGFH</sequence>
<proteinExistence type="predicted"/>
<dbReference type="AlphaFoldDB" id="A0AA89ANH4"/>
<keyword evidence="2" id="KW-1185">Reference proteome</keyword>
<name>A0AA89ANH4_9ASTE</name>
<reference evidence="1" key="1">
    <citation type="submission" date="2022-12" db="EMBL/GenBank/DDBJ databases">
        <title>Draft genome assemblies for two species of Escallonia (Escalloniales).</title>
        <authorList>
            <person name="Chanderbali A."/>
            <person name="Dervinis C."/>
            <person name="Anghel I."/>
            <person name="Soltis D."/>
            <person name="Soltis P."/>
            <person name="Zapata F."/>
        </authorList>
    </citation>
    <scope>NUCLEOTIDE SEQUENCE</scope>
    <source>
        <strain evidence="1">UCBG64.0493</strain>
        <tissue evidence="1">Leaf</tissue>
    </source>
</reference>
<dbReference type="Proteomes" id="UP001188597">
    <property type="component" value="Unassembled WGS sequence"/>
</dbReference>
<comment type="caution">
    <text evidence="1">The sequence shown here is derived from an EMBL/GenBank/DDBJ whole genome shotgun (WGS) entry which is preliminary data.</text>
</comment>
<accession>A0AA89ANH4</accession>
<evidence type="ECO:0000313" key="2">
    <source>
        <dbReference type="Proteomes" id="UP001188597"/>
    </source>
</evidence>
<protein>
    <submittedName>
        <fullName evidence="1">Uncharacterized protein</fullName>
    </submittedName>
</protein>